<organism evidence="1 2">
    <name type="scientific">Ambispora gerdemannii</name>
    <dbReference type="NCBI Taxonomy" id="144530"/>
    <lineage>
        <taxon>Eukaryota</taxon>
        <taxon>Fungi</taxon>
        <taxon>Fungi incertae sedis</taxon>
        <taxon>Mucoromycota</taxon>
        <taxon>Glomeromycotina</taxon>
        <taxon>Glomeromycetes</taxon>
        <taxon>Archaeosporales</taxon>
        <taxon>Ambisporaceae</taxon>
        <taxon>Ambispora</taxon>
    </lineage>
</organism>
<sequence length="68" mass="7867">LNASILLLSFGRIKSKQLKQRLHFVLRDMMAKADAQKPAFLDIRTSLEEIFRQIPGCTEDLDNFMTIE</sequence>
<feature type="non-terminal residue" evidence="1">
    <location>
        <position position="1"/>
    </location>
</feature>
<proteinExistence type="predicted"/>
<dbReference type="OrthoDB" id="1597724at2759"/>
<dbReference type="AlphaFoldDB" id="A0A9N9HSE0"/>
<reference evidence="1" key="1">
    <citation type="submission" date="2021-06" db="EMBL/GenBank/DDBJ databases">
        <authorList>
            <person name="Kallberg Y."/>
            <person name="Tangrot J."/>
            <person name="Rosling A."/>
        </authorList>
    </citation>
    <scope>NUCLEOTIDE SEQUENCE</scope>
    <source>
        <strain evidence="1">MT106</strain>
    </source>
</reference>
<name>A0A9N9HSE0_9GLOM</name>
<evidence type="ECO:0000313" key="2">
    <source>
        <dbReference type="Proteomes" id="UP000789831"/>
    </source>
</evidence>
<dbReference type="Proteomes" id="UP000789831">
    <property type="component" value="Unassembled WGS sequence"/>
</dbReference>
<evidence type="ECO:0000313" key="1">
    <source>
        <dbReference type="EMBL" id="CAG8702964.1"/>
    </source>
</evidence>
<protein>
    <submittedName>
        <fullName evidence="1">1038_t:CDS:1</fullName>
    </submittedName>
</protein>
<keyword evidence="2" id="KW-1185">Reference proteome</keyword>
<gene>
    <name evidence="1" type="ORF">AGERDE_LOCUS13602</name>
</gene>
<comment type="caution">
    <text evidence="1">The sequence shown here is derived from an EMBL/GenBank/DDBJ whole genome shotgun (WGS) entry which is preliminary data.</text>
</comment>
<dbReference type="EMBL" id="CAJVPL010018758">
    <property type="protein sequence ID" value="CAG8702964.1"/>
    <property type="molecule type" value="Genomic_DNA"/>
</dbReference>
<accession>A0A9N9HSE0</accession>